<evidence type="ECO:0000313" key="2">
    <source>
        <dbReference type="EMBL" id="RJE21675.1"/>
    </source>
</evidence>
<dbReference type="EMBL" id="MVGC01000212">
    <property type="protein sequence ID" value="RJE21675.1"/>
    <property type="molecule type" value="Genomic_DNA"/>
</dbReference>
<name>A0A3A2ZUK5_9EURO</name>
<evidence type="ECO:0000313" key="3">
    <source>
        <dbReference type="Proteomes" id="UP000266188"/>
    </source>
</evidence>
<organism evidence="2 3">
    <name type="scientific">Aspergillus sclerotialis</name>
    <dbReference type="NCBI Taxonomy" id="2070753"/>
    <lineage>
        <taxon>Eukaryota</taxon>
        <taxon>Fungi</taxon>
        <taxon>Dikarya</taxon>
        <taxon>Ascomycota</taxon>
        <taxon>Pezizomycotina</taxon>
        <taxon>Eurotiomycetes</taxon>
        <taxon>Eurotiomycetidae</taxon>
        <taxon>Eurotiales</taxon>
        <taxon>Aspergillaceae</taxon>
        <taxon>Aspergillus</taxon>
        <taxon>Aspergillus subgen. Polypaecilum</taxon>
    </lineage>
</organism>
<sequence>MGGSAANFPGKQAYTMTGSDIQILPVTVTAGSVTSVTGTTTASATETGTATETGSETSTGGFPKVTGNAGIVAGGLAVAVAAAFI</sequence>
<evidence type="ECO:0008006" key="4">
    <source>
        <dbReference type="Google" id="ProtNLM"/>
    </source>
</evidence>
<proteinExistence type="predicted"/>
<reference evidence="3" key="1">
    <citation type="submission" date="2017-02" db="EMBL/GenBank/DDBJ databases">
        <authorList>
            <person name="Tafer H."/>
            <person name="Lopandic K."/>
        </authorList>
    </citation>
    <scope>NUCLEOTIDE SEQUENCE [LARGE SCALE GENOMIC DNA]</scope>
    <source>
        <strain evidence="3">CBS 366.77</strain>
    </source>
</reference>
<comment type="caution">
    <text evidence="2">The sequence shown here is derived from an EMBL/GenBank/DDBJ whole genome shotgun (WGS) entry which is preliminary data.</text>
</comment>
<gene>
    <name evidence="2" type="ORF">PHISCL_05976</name>
</gene>
<dbReference type="AlphaFoldDB" id="A0A3A2ZUK5"/>
<accession>A0A3A2ZUK5</accession>
<keyword evidence="3" id="KW-1185">Reference proteome</keyword>
<evidence type="ECO:0000256" key="1">
    <source>
        <dbReference type="SAM" id="MobiDB-lite"/>
    </source>
</evidence>
<feature type="region of interest" description="Disordered" evidence="1">
    <location>
        <begin position="36"/>
        <end position="64"/>
    </location>
</feature>
<dbReference type="Proteomes" id="UP000266188">
    <property type="component" value="Unassembled WGS sequence"/>
</dbReference>
<protein>
    <recommendedName>
        <fullName evidence="4">GPI anchored protein</fullName>
    </recommendedName>
</protein>
<dbReference type="STRING" id="2070753.A0A3A2ZUK5"/>
<feature type="compositionally biased region" description="Low complexity" evidence="1">
    <location>
        <begin position="36"/>
        <end position="61"/>
    </location>
</feature>